<dbReference type="EMBL" id="AEYI02000351">
    <property type="protein sequence ID" value="KFG50189.1"/>
    <property type="molecule type" value="Genomic_DNA"/>
</dbReference>
<gene>
    <name evidence="1" type="ORF">TGP89_312680A</name>
</gene>
<organism evidence="1 2">
    <name type="scientific">Toxoplasma gondii p89</name>
    <dbReference type="NCBI Taxonomy" id="943119"/>
    <lineage>
        <taxon>Eukaryota</taxon>
        <taxon>Sar</taxon>
        <taxon>Alveolata</taxon>
        <taxon>Apicomplexa</taxon>
        <taxon>Conoidasida</taxon>
        <taxon>Coccidia</taxon>
        <taxon>Eucoccidiorida</taxon>
        <taxon>Eimeriorina</taxon>
        <taxon>Sarcocystidae</taxon>
        <taxon>Toxoplasma</taxon>
    </lineage>
</organism>
<protein>
    <submittedName>
        <fullName evidence="1">Putative 60S ribosomal protein L27</fullName>
    </submittedName>
</protein>
<sequence>MSLFSLSVPRLAK</sequence>
<name>A0A086L0M1_TOXGO</name>
<dbReference type="VEuPathDB" id="ToxoDB:TGP89_312680A"/>
<feature type="non-terminal residue" evidence="1">
    <location>
        <position position="13"/>
    </location>
</feature>
<evidence type="ECO:0000313" key="1">
    <source>
        <dbReference type="EMBL" id="KFG50189.1"/>
    </source>
</evidence>
<dbReference type="Proteomes" id="UP000028828">
    <property type="component" value="Unassembled WGS sequence"/>
</dbReference>
<evidence type="ECO:0000313" key="2">
    <source>
        <dbReference type="Proteomes" id="UP000028828"/>
    </source>
</evidence>
<comment type="caution">
    <text evidence="1">The sequence shown here is derived from an EMBL/GenBank/DDBJ whole genome shotgun (WGS) entry which is preliminary data.</text>
</comment>
<reference evidence="1 2" key="1">
    <citation type="submission" date="2014-03" db="EMBL/GenBank/DDBJ databases">
        <authorList>
            <person name="Sibley D."/>
            <person name="Venepally P."/>
            <person name="Karamycheva S."/>
            <person name="Hadjithomas M."/>
            <person name="Khan A."/>
            <person name="Brunk B."/>
            <person name="Roos D."/>
            <person name="Caler E."/>
            <person name="Lorenzi H."/>
        </authorList>
    </citation>
    <scope>NUCLEOTIDE SEQUENCE [LARGE SCALE GENOMIC DNA]</scope>
    <source>
        <strain evidence="2">p89</strain>
    </source>
</reference>
<keyword evidence="1" id="KW-0687">Ribonucleoprotein</keyword>
<keyword evidence="1" id="KW-0689">Ribosomal protein</keyword>
<dbReference type="GO" id="GO:0005840">
    <property type="term" value="C:ribosome"/>
    <property type="evidence" value="ECO:0007669"/>
    <property type="project" value="UniProtKB-KW"/>
</dbReference>
<proteinExistence type="predicted"/>
<accession>A0A086L0M1</accession>